<keyword evidence="3" id="KW-1185">Reference proteome</keyword>
<dbReference type="SUPFAM" id="SSF51905">
    <property type="entry name" value="FAD/NAD(P)-binding domain"/>
    <property type="match status" value="2"/>
</dbReference>
<dbReference type="RefSeq" id="WP_068120341.1">
    <property type="nucleotide sequence ID" value="NZ_CCXJ01000260.1"/>
</dbReference>
<name>A0ABT9NTJ2_9ACTN</name>
<dbReference type="PRINTS" id="PR00411">
    <property type="entry name" value="PNDRDTASEI"/>
</dbReference>
<dbReference type="Gene3D" id="3.50.50.60">
    <property type="entry name" value="FAD/NAD(P)-binding domain"/>
    <property type="match status" value="1"/>
</dbReference>
<evidence type="ECO:0000313" key="2">
    <source>
        <dbReference type="EMBL" id="MDP9823732.1"/>
    </source>
</evidence>
<evidence type="ECO:0000313" key="3">
    <source>
        <dbReference type="Proteomes" id="UP001240447"/>
    </source>
</evidence>
<gene>
    <name evidence="2" type="ORF">J2S59_003541</name>
</gene>
<dbReference type="InterPro" id="IPR036188">
    <property type="entry name" value="FAD/NAD-bd_sf"/>
</dbReference>
<dbReference type="EMBL" id="JAUSQM010000001">
    <property type="protein sequence ID" value="MDP9823732.1"/>
    <property type="molecule type" value="Genomic_DNA"/>
</dbReference>
<dbReference type="InterPro" id="IPR050982">
    <property type="entry name" value="Auxin_biosynth/cation_transpt"/>
</dbReference>
<keyword evidence="1" id="KW-0560">Oxidoreductase</keyword>
<protein>
    <submittedName>
        <fullName evidence="2">Cation diffusion facilitator CzcD-associated flavoprotein CzcO</fullName>
    </submittedName>
</protein>
<dbReference type="Pfam" id="PF13738">
    <property type="entry name" value="Pyr_redox_3"/>
    <property type="match status" value="1"/>
</dbReference>
<comment type="caution">
    <text evidence="2">The sequence shown here is derived from an EMBL/GenBank/DDBJ whole genome shotgun (WGS) entry which is preliminary data.</text>
</comment>
<evidence type="ECO:0000256" key="1">
    <source>
        <dbReference type="ARBA" id="ARBA00023002"/>
    </source>
</evidence>
<dbReference type="Proteomes" id="UP001240447">
    <property type="component" value="Unassembled WGS sequence"/>
</dbReference>
<organism evidence="2 3">
    <name type="scientific">Nocardioides massiliensis</name>
    <dbReference type="NCBI Taxonomy" id="1325935"/>
    <lineage>
        <taxon>Bacteria</taxon>
        <taxon>Bacillati</taxon>
        <taxon>Actinomycetota</taxon>
        <taxon>Actinomycetes</taxon>
        <taxon>Propionibacteriales</taxon>
        <taxon>Nocardioidaceae</taxon>
        <taxon>Nocardioides</taxon>
    </lineage>
</organism>
<dbReference type="PANTHER" id="PTHR43539">
    <property type="entry name" value="FLAVIN-BINDING MONOOXYGENASE-LIKE PROTEIN (AFU_ORTHOLOGUE AFUA_4G09220)"/>
    <property type="match status" value="1"/>
</dbReference>
<dbReference type="PRINTS" id="PR00368">
    <property type="entry name" value="FADPNR"/>
</dbReference>
<proteinExistence type="predicted"/>
<accession>A0ABT9NTJ2</accession>
<sequence>MSNRDPRSAVPDVRRATVVVVGGGQSGLSAGHHLARRGFRSALEEPEADRTFVVLDAEPAPGGAWRHRWESLTMATVNGIFDLPGFPRPPVDPDAPSSEAVPAYFAAYEKWADLPIVRPVRVHTVRAEDDDPDSPLIVESDAGTWVTRVVVNATGTWDNPVRPHYPGQETFAGLQLHTHDYECADQLAGLRVAIVGGGISALQHLEEISRVATTFWYTRREPEFREGEFDPDVGREVVAQVAADTAAGRPTGSVVSYTGLGWTPYVQAAHERGVLVRRPMFTAIEPDGVRESDGSLTPIDAIVWATGFKASLEHLDPLRLRNAGGGIRMEGTQVADEPRVHLVGFGPSQSTVGANRAGREAVNGLLAYLAGTMGP</sequence>
<reference evidence="2 3" key="1">
    <citation type="submission" date="2023-07" db="EMBL/GenBank/DDBJ databases">
        <title>Sequencing the genomes of 1000 actinobacteria strains.</title>
        <authorList>
            <person name="Klenk H.-P."/>
        </authorList>
    </citation>
    <scope>NUCLEOTIDE SEQUENCE [LARGE SCALE GENOMIC DNA]</scope>
    <source>
        <strain evidence="2 3">GD13</strain>
    </source>
</reference>
<dbReference type="PANTHER" id="PTHR43539:SF78">
    <property type="entry name" value="FLAVIN-CONTAINING MONOOXYGENASE"/>
    <property type="match status" value="1"/>
</dbReference>